<dbReference type="RefSeq" id="WP_008615227.1">
    <property type="nucleotide sequence ID" value="NZ_JH651379.1"/>
</dbReference>
<evidence type="ECO:0000313" key="5">
    <source>
        <dbReference type="Proteomes" id="UP000004690"/>
    </source>
</evidence>
<dbReference type="PROSITE" id="PS00166">
    <property type="entry name" value="ENOYL_COA_HYDRATASE"/>
    <property type="match status" value="1"/>
</dbReference>
<evidence type="ECO:0000256" key="3">
    <source>
        <dbReference type="RuleBase" id="RU003707"/>
    </source>
</evidence>
<dbReference type="eggNOG" id="COG1024">
    <property type="taxonomic scope" value="Bacteria"/>
</dbReference>
<sequence length="260" mass="28331">MNDNPSHLSISKVNGVAIISLNRPKANSYSKEFLEQIYIAIDEASEDPHIKIILLKSASEKFFCAGADIKIFSRNTTKENIAMVVAARKVSDAIVSSPKIVIAAVSGHALGGGLEIVMACDIRLASEGDYLIGLPEVKLGLMPGNGGTPRLIDLIGVSRAMELLVTGHTISPQKAYDYGLFHQLYNKTVFNKEVENYVNELASGAGQAMKAIKEYIKLHKGMTAAQALDFENSSVNTLYDTYDAKEGFLAFIEKRTPKFK</sequence>
<dbReference type="HOGENOM" id="CLU_009834_7_6_10"/>
<evidence type="ECO:0000313" key="4">
    <source>
        <dbReference type="EMBL" id="EIJ40714.1"/>
    </source>
</evidence>
<keyword evidence="5" id="KW-1185">Reference proteome</keyword>
<evidence type="ECO:0000256" key="2">
    <source>
        <dbReference type="ARBA" id="ARBA00023239"/>
    </source>
</evidence>
<keyword evidence="2" id="KW-0456">Lyase</keyword>
<comment type="similarity">
    <text evidence="1 3">Belongs to the enoyl-CoA hydratase/isomerase family.</text>
</comment>
<dbReference type="PANTHER" id="PTHR11941">
    <property type="entry name" value="ENOYL-COA HYDRATASE-RELATED"/>
    <property type="match status" value="1"/>
</dbReference>
<protein>
    <submittedName>
        <fullName evidence="4">Enoyl-CoA hydratase/carnithine racemase</fullName>
    </submittedName>
</protein>
<dbReference type="Pfam" id="PF00378">
    <property type="entry name" value="ECH_1"/>
    <property type="match status" value="1"/>
</dbReference>
<dbReference type="InterPro" id="IPR018376">
    <property type="entry name" value="Enoyl-CoA_hyd/isom_CS"/>
</dbReference>
<dbReference type="SUPFAM" id="SSF52096">
    <property type="entry name" value="ClpP/crotonase"/>
    <property type="match status" value="1"/>
</dbReference>
<proteinExistence type="inferred from homology"/>
<gene>
    <name evidence="4" type="ORF">JoomaDRAFT_3784</name>
</gene>
<evidence type="ECO:0000256" key="1">
    <source>
        <dbReference type="ARBA" id="ARBA00005254"/>
    </source>
</evidence>
<organism evidence="4 5">
    <name type="scientific">Galbibacter orientalis DSM 19592</name>
    <dbReference type="NCBI Taxonomy" id="926559"/>
    <lineage>
        <taxon>Bacteria</taxon>
        <taxon>Pseudomonadati</taxon>
        <taxon>Bacteroidota</taxon>
        <taxon>Flavobacteriia</taxon>
        <taxon>Flavobacteriales</taxon>
        <taxon>Flavobacteriaceae</taxon>
        <taxon>Galbibacter</taxon>
    </lineage>
</organism>
<dbReference type="InterPro" id="IPR014748">
    <property type="entry name" value="Enoyl-CoA_hydra_C"/>
</dbReference>
<dbReference type="CDD" id="cd06558">
    <property type="entry name" value="crotonase-like"/>
    <property type="match status" value="1"/>
</dbReference>
<dbReference type="InterPro" id="IPR001753">
    <property type="entry name" value="Enoyl-CoA_hydra/iso"/>
</dbReference>
<name>I3CAS1_9FLAO</name>
<dbReference type="InterPro" id="IPR029045">
    <property type="entry name" value="ClpP/crotonase-like_dom_sf"/>
</dbReference>
<dbReference type="EMBL" id="JH651379">
    <property type="protein sequence ID" value="EIJ40714.1"/>
    <property type="molecule type" value="Genomic_DNA"/>
</dbReference>
<dbReference type="GO" id="GO:0016829">
    <property type="term" value="F:lyase activity"/>
    <property type="evidence" value="ECO:0007669"/>
    <property type="project" value="UniProtKB-KW"/>
</dbReference>
<reference evidence="4 5" key="1">
    <citation type="submission" date="2012-02" db="EMBL/GenBank/DDBJ databases">
        <title>Improved High-Quality Draft genome of Joostella marina DSM 19592.</title>
        <authorList>
            <consortium name="US DOE Joint Genome Institute (JGI-PGF)"/>
            <person name="Lucas S."/>
            <person name="Copeland A."/>
            <person name="Lapidus A."/>
            <person name="Bruce D."/>
            <person name="Goodwin L."/>
            <person name="Pitluck S."/>
            <person name="Peters L."/>
            <person name="Chertkov O."/>
            <person name="Ovchinnikova G."/>
            <person name="Kyrpides N."/>
            <person name="Mavromatis K."/>
            <person name="Detter J.C."/>
            <person name="Han C."/>
            <person name="Land M."/>
            <person name="Hauser L."/>
            <person name="Markowitz V."/>
            <person name="Cheng J.-F."/>
            <person name="Hugenholtz P."/>
            <person name="Woyke T."/>
            <person name="Wu D."/>
            <person name="Tindall B."/>
            <person name="Brambilla E."/>
            <person name="Klenk H.-P."/>
            <person name="Eisen J.A."/>
        </authorList>
    </citation>
    <scope>NUCLEOTIDE SEQUENCE [LARGE SCALE GENOMIC DNA]</scope>
    <source>
        <strain evidence="4 5">DSM 19592</strain>
    </source>
</reference>
<dbReference type="STRING" id="926559.JoomaDRAFT_3784"/>
<dbReference type="PANTHER" id="PTHR11941:SF54">
    <property type="entry name" value="ENOYL-COA HYDRATASE, MITOCHONDRIAL"/>
    <property type="match status" value="1"/>
</dbReference>
<dbReference type="Gene3D" id="1.10.12.10">
    <property type="entry name" value="Lyase 2-enoyl-coa Hydratase, Chain A, domain 2"/>
    <property type="match status" value="1"/>
</dbReference>
<dbReference type="OrthoDB" id="9775794at2"/>
<dbReference type="GO" id="GO:0006635">
    <property type="term" value="P:fatty acid beta-oxidation"/>
    <property type="evidence" value="ECO:0007669"/>
    <property type="project" value="TreeGrafter"/>
</dbReference>
<dbReference type="AlphaFoldDB" id="I3CAS1"/>
<dbReference type="Gene3D" id="3.90.226.10">
    <property type="entry name" value="2-enoyl-CoA Hydratase, Chain A, domain 1"/>
    <property type="match status" value="1"/>
</dbReference>
<dbReference type="Proteomes" id="UP000004690">
    <property type="component" value="Unassembled WGS sequence"/>
</dbReference>
<accession>I3CAS1</accession>